<dbReference type="AlphaFoldDB" id="A0A433XBF8"/>
<evidence type="ECO:0000313" key="5">
    <source>
        <dbReference type="Proteomes" id="UP000281547"/>
    </source>
</evidence>
<keyword evidence="1" id="KW-0560">Oxidoreductase</keyword>
<sequence length="358" mass="38873">MAAKADRLLRVGVLGCGPIAQAGHFESCTKASNAELYAICDVAEDLRERMAHTHAPKKNFADYDTMLADPALDAVIIATSDAFHVPATLRALEAGKHVLCEKPVALSIEEAEGLADAVRASGKVFQIGHMKRFDPGLEAAKAFIDTEMGEMAALKAWYCDSTHRYAMTDAVQPLIVRSAAARRPAEDPKADLERYYMLAHGSHLLDTARFFGGPIAEVSARLVERAGMRCWFVDVAFESGAIGHLDLTVAVRMDWHEGFQIYGEGGSVIGKTYNPWFYKSSDVDIFHEKDATTRRVLGADGHFYRRQLEGFARTVLDGAPMMGADIDDGVASVRGMVAVARSVRTGRPVRLAEAAGAV</sequence>
<dbReference type="Gene3D" id="3.40.50.720">
    <property type="entry name" value="NAD(P)-binding Rossmann-like Domain"/>
    <property type="match status" value="1"/>
</dbReference>
<dbReference type="EMBL" id="RZNJ01000003">
    <property type="protein sequence ID" value="RUT31360.1"/>
    <property type="molecule type" value="Genomic_DNA"/>
</dbReference>
<dbReference type="Gene3D" id="3.30.360.10">
    <property type="entry name" value="Dihydrodipicolinate Reductase, domain 2"/>
    <property type="match status" value="1"/>
</dbReference>
<dbReference type="InterPro" id="IPR036291">
    <property type="entry name" value="NAD(P)-bd_dom_sf"/>
</dbReference>
<dbReference type="Pfam" id="PF22725">
    <property type="entry name" value="GFO_IDH_MocA_C3"/>
    <property type="match status" value="1"/>
</dbReference>
<protein>
    <submittedName>
        <fullName evidence="4">Gfo/Idh/MocA family oxidoreductase</fullName>
    </submittedName>
</protein>
<organism evidence="4 5">
    <name type="scientific">Arsenicitalea aurantiaca</name>
    <dbReference type="NCBI Taxonomy" id="1783274"/>
    <lineage>
        <taxon>Bacteria</taxon>
        <taxon>Pseudomonadati</taxon>
        <taxon>Pseudomonadota</taxon>
        <taxon>Alphaproteobacteria</taxon>
        <taxon>Hyphomicrobiales</taxon>
        <taxon>Devosiaceae</taxon>
        <taxon>Arsenicitalea</taxon>
    </lineage>
</organism>
<comment type="caution">
    <text evidence="4">The sequence shown here is derived from an EMBL/GenBank/DDBJ whole genome shotgun (WGS) entry which is preliminary data.</text>
</comment>
<reference evidence="4 5" key="1">
    <citation type="journal article" date="2016" name="Int. J. Syst. Evol. Microbiol.">
        <title>Arsenicitalea aurantiaca gen. nov., sp. nov., a new member of the family Hyphomicrobiaceae, isolated from high-arsenic sediment.</title>
        <authorList>
            <person name="Mu Y."/>
            <person name="Zhou L."/>
            <person name="Zeng X.C."/>
            <person name="Liu L."/>
            <person name="Pan Y."/>
            <person name="Chen X."/>
            <person name="Wang J."/>
            <person name="Li S."/>
            <person name="Li W.J."/>
            <person name="Wang Y."/>
        </authorList>
    </citation>
    <scope>NUCLEOTIDE SEQUENCE [LARGE SCALE GENOMIC DNA]</scope>
    <source>
        <strain evidence="4 5">42-50</strain>
    </source>
</reference>
<evidence type="ECO:0000259" key="3">
    <source>
        <dbReference type="Pfam" id="PF22725"/>
    </source>
</evidence>
<evidence type="ECO:0000259" key="2">
    <source>
        <dbReference type="Pfam" id="PF01408"/>
    </source>
</evidence>
<proteinExistence type="predicted"/>
<evidence type="ECO:0000313" key="4">
    <source>
        <dbReference type="EMBL" id="RUT31360.1"/>
    </source>
</evidence>
<dbReference type="SUPFAM" id="SSF51735">
    <property type="entry name" value="NAD(P)-binding Rossmann-fold domains"/>
    <property type="match status" value="1"/>
</dbReference>
<dbReference type="PANTHER" id="PTHR43818:SF11">
    <property type="entry name" value="BCDNA.GH03377"/>
    <property type="match status" value="1"/>
</dbReference>
<dbReference type="OrthoDB" id="9801953at2"/>
<feature type="domain" description="Gfo/Idh/MocA-like oxidoreductase N-terminal" evidence="2">
    <location>
        <begin position="9"/>
        <end position="129"/>
    </location>
</feature>
<feature type="domain" description="GFO/IDH/MocA-like oxidoreductase" evidence="3">
    <location>
        <begin position="193"/>
        <end position="268"/>
    </location>
</feature>
<gene>
    <name evidence="4" type="ORF">EMQ25_10950</name>
</gene>
<accession>A0A433XBF8</accession>
<dbReference type="PANTHER" id="PTHR43818">
    <property type="entry name" value="BCDNA.GH03377"/>
    <property type="match status" value="1"/>
</dbReference>
<dbReference type="GO" id="GO:0016491">
    <property type="term" value="F:oxidoreductase activity"/>
    <property type="evidence" value="ECO:0007669"/>
    <property type="project" value="UniProtKB-KW"/>
</dbReference>
<keyword evidence="5" id="KW-1185">Reference proteome</keyword>
<evidence type="ECO:0000256" key="1">
    <source>
        <dbReference type="ARBA" id="ARBA00023002"/>
    </source>
</evidence>
<dbReference type="SUPFAM" id="SSF55347">
    <property type="entry name" value="Glyceraldehyde-3-phosphate dehydrogenase-like, C-terminal domain"/>
    <property type="match status" value="1"/>
</dbReference>
<dbReference type="InterPro" id="IPR055170">
    <property type="entry name" value="GFO_IDH_MocA-like_dom"/>
</dbReference>
<dbReference type="RefSeq" id="WP_127188605.1">
    <property type="nucleotide sequence ID" value="NZ_RZNJ01000003.1"/>
</dbReference>
<name>A0A433XBF8_9HYPH</name>
<dbReference type="Pfam" id="PF01408">
    <property type="entry name" value="GFO_IDH_MocA"/>
    <property type="match status" value="1"/>
</dbReference>
<dbReference type="InterPro" id="IPR050463">
    <property type="entry name" value="Gfo/Idh/MocA_oxidrdct_glycsds"/>
</dbReference>
<dbReference type="GO" id="GO:0000166">
    <property type="term" value="F:nucleotide binding"/>
    <property type="evidence" value="ECO:0007669"/>
    <property type="project" value="InterPro"/>
</dbReference>
<dbReference type="InterPro" id="IPR000683">
    <property type="entry name" value="Gfo/Idh/MocA-like_OxRdtase_N"/>
</dbReference>
<dbReference type="Proteomes" id="UP000281547">
    <property type="component" value="Unassembled WGS sequence"/>
</dbReference>